<feature type="domain" description="ABC3 transporter permease C-terminal" evidence="7">
    <location>
        <begin position="291"/>
        <end position="407"/>
    </location>
</feature>
<evidence type="ECO:0000256" key="2">
    <source>
        <dbReference type="ARBA" id="ARBA00022475"/>
    </source>
</evidence>
<comment type="subcellular location">
    <subcellularLocation>
        <location evidence="1">Cell membrane</location>
        <topology evidence="1">Multi-pass membrane protein</topology>
    </subcellularLocation>
</comment>
<dbReference type="InterPro" id="IPR003838">
    <property type="entry name" value="ABC3_permease_C"/>
</dbReference>
<dbReference type="PANTHER" id="PTHR43738:SF2">
    <property type="entry name" value="ABC TRANSPORTER PERMEASE"/>
    <property type="match status" value="1"/>
</dbReference>
<gene>
    <name evidence="9" type="ORF">CWE14_14180</name>
</gene>
<keyword evidence="2" id="KW-1003">Cell membrane</keyword>
<dbReference type="Proteomes" id="UP000287823">
    <property type="component" value="Unassembled WGS sequence"/>
</dbReference>
<reference evidence="9 10" key="1">
    <citation type="journal article" date="2011" name="Front. Microbiol.">
        <title>Genomic signatures of strain selection and enhancement in Bacillus atrophaeus var. globigii, a historical biowarfare simulant.</title>
        <authorList>
            <person name="Gibbons H.S."/>
            <person name="Broomall S.M."/>
            <person name="McNew L.A."/>
            <person name="Daligault H."/>
            <person name="Chapman C."/>
            <person name="Bruce D."/>
            <person name="Karavis M."/>
            <person name="Krepps M."/>
            <person name="McGregor P.A."/>
            <person name="Hong C."/>
            <person name="Park K.H."/>
            <person name="Akmal A."/>
            <person name="Feldman A."/>
            <person name="Lin J.S."/>
            <person name="Chang W.E."/>
            <person name="Higgs B.W."/>
            <person name="Demirev P."/>
            <person name="Lindquist J."/>
            <person name="Liem A."/>
            <person name="Fochler E."/>
            <person name="Read T.D."/>
            <person name="Tapia R."/>
            <person name="Johnson S."/>
            <person name="Bishop-Lilly K.A."/>
            <person name="Detter C."/>
            <person name="Han C."/>
            <person name="Sozhamannan S."/>
            <person name="Rosenzweig C.N."/>
            <person name="Skowronski E.W."/>
        </authorList>
    </citation>
    <scope>NUCLEOTIDE SEQUENCE [LARGE SCALE GENOMIC DNA]</scope>
    <source>
        <strain evidence="9 10">Y4G10-17</strain>
    </source>
</reference>
<feature type="domain" description="MacB-like periplasmic core" evidence="8">
    <location>
        <begin position="18"/>
        <end position="206"/>
    </location>
</feature>
<evidence type="ECO:0000313" key="10">
    <source>
        <dbReference type="Proteomes" id="UP000287823"/>
    </source>
</evidence>
<evidence type="ECO:0000259" key="8">
    <source>
        <dbReference type="Pfam" id="PF12704"/>
    </source>
</evidence>
<accession>A0A432WC20</accession>
<dbReference type="RefSeq" id="WP_126799978.1">
    <property type="nucleotide sequence ID" value="NZ_PIPO01000007.1"/>
</dbReference>
<feature type="transmembrane region" description="Helical" evidence="6">
    <location>
        <begin position="288"/>
        <end position="311"/>
    </location>
</feature>
<keyword evidence="3 6" id="KW-0812">Transmembrane</keyword>
<dbReference type="InterPro" id="IPR051125">
    <property type="entry name" value="ABC-4/HrtB_transporter"/>
</dbReference>
<dbReference type="Pfam" id="PF12704">
    <property type="entry name" value="MacB_PCD"/>
    <property type="match status" value="1"/>
</dbReference>
<sequence>MLIKIACRSLWNRRITALMTLLTLTISLSLLFSINHIRHQAKESFTSSVSAVDLIVGARSGQLNLLLYAVFRVGNPTNNISWESYQHIRQHRQIEWTVPISLGDSHRGYRVIGTSRDYFQYLQFADRQSLQFLEGQPFTALFDVVLGAEVARKLNYQLGDKVVISHGAGSTSFIHHDEMPFTVTGILAPTGTPVDKSLHVSLEAIEAIHLGWQHGVPIPGQEVSPQQASATDLTPDAITAFFVGMKSRVASFAVQRQINSYRQEPLTAILPGVALGELWQMIGGVERLLLLVSYLVLFAAFAGLITTLLASMKERQREIAVLRATGARPAHVFWLLQAEVAIITLTAIALSWAAVRGLMVFGQHYIAQRFGVFISQQVWQDNSGLLSLTIFAIALLVGCVPALLAYRQALSSSLAPRV</sequence>
<feature type="transmembrane region" description="Helical" evidence="6">
    <location>
        <begin position="385"/>
        <end position="406"/>
    </location>
</feature>
<name>A0A432WC20_9GAMM</name>
<evidence type="ECO:0000256" key="5">
    <source>
        <dbReference type="ARBA" id="ARBA00023136"/>
    </source>
</evidence>
<dbReference type="GO" id="GO:0005886">
    <property type="term" value="C:plasma membrane"/>
    <property type="evidence" value="ECO:0007669"/>
    <property type="project" value="UniProtKB-SubCell"/>
</dbReference>
<evidence type="ECO:0000259" key="7">
    <source>
        <dbReference type="Pfam" id="PF02687"/>
    </source>
</evidence>
<evidence type="ECO:0000256" key="3">
    <source>
        <dbReference type="ARBA" id="ARBA00022692"/>
    </source>
</evidence>
<evidence type="ECO:0000256" key="1">
    <source>
        <dbReference type="ARBA" id="ARBA00004651"/>
    </source>
</evidence>
<keyword evidence="4 6" id="KW-1133">Transmembrane helix</keyword>
<evidence type="ECO:0000256" key="6">
    <source>
        <dbReference type="SAM" id="Phobius"/>
    </source>
</evidence>
<dbReference type="AlphaFoldDB" id="A0A432WC20"/>
<dbReference type="Pfam" id="PF02687">
    <property type="entry name" value="FtsX"/>
    <property type="match status" value="1"/>
</dbReference>
<dbReference type="EMBL" id="PIPO01000007">
    <property type="protein sequence ID" value="RUO29603.1"/>
    <property type="molecule type" value="Genomic_DNA"/>
</dbReference>
<proteinExistence type="predicted"/>
<protein>
    <submittedName>
        <fullName evidence="9">Peptide ABC transporter permease</fullName>
    </submittedName>
</protein>
<organism evidence="9 10">
    <name type="scientific">Aliidiomarina soli</name>
    <dbReference type="NCBI Taxonomy" id="1928574"/>
    <lineage>
        <taxon>Bacteria</taxon>
        <taxon>Pseudomonadati</taxon>
        <taxon>Pseudomonadota</taxon>
        <taxon>Gammaproteobacteria</taxon>
        <taxon>Alteromonadales</taxon>
        <taxon>Idiomarinaceae</taxon>
        <taxon>Aliidiomarina</taxon>
    </lineage>
</organism>
<dbReference type="PANTHER" id="PTHR43738">
    <property type="entry name" value="ABC TRANSPORTER, MEMBRANE PROTEIN"/>
    <property type="match status" value="1"/>
</dbReference>
<feature type="transmembrane region" description="Helical" evidence="6">
    <location>
        <begin position="332"/>
        <end position="355"/>
    </location>
</feature>
<evidence type="ECO:0000313" key="9">
    <source>
        <dbReference type="EMBL" id="RUO29603.1"/>
    </source>
</evidence>
<keyword evidence="5 6" id="KW-0472">Membrane</keyword>
<evidence type="ECO:0000256" key="4">
    <source>
        <dbReference type="ARBA" id="ARBA00022989"/>
    </source>
</evidence>
<keyword evidence="10" id="KW-1185">Reference proteome</keyword>
<comment type="caution">
    <text evidence="9">The sequence shown here is derived from an EMBL/GenBank/DDBJ whole genome shotgun (WGS) entry which is preliminary data.</text>
</comment>
<dbReference type="InterPro" id="IPR025857">
    <property type="entry name" value="MacB_PCD"/>
</dbReference>